<evidence type="ECO:0000313" key="3">
    <source>
        <dbReference type="Proteomes" id="UP001195422"/>
    </source>
</evidence>
<sequence length="79" mass="8490">MEISVNTAKAWAGVTFAIEGNNISLRALIIALLAIAAIEILVIIVKACVLWCAGCSWAEVKDYIITAVLAGLHRKPKKK</sequence>
<keyword evidence="1" id="KW-0472">Membrane</keyword>
<comment type="caution">
    <text evidence="2">The sequence shown here is derived from an EMBL/GenBank/DDBJ whole genome shotgun (WGS) entry which is preliminary data.</text>
</comment>
<dbReference type="Proteomes" id="UP001195422">
    <property type="component" value="Unassembled WGS sequence"/>
</dbReference>
<keyword evidence="3" id="KW-1185">Reference proteome</keyword>
<keyword evidence="1" id="KW-1133">Transmembrane helix</keyword>
<accession>A0ABS4XXS8</accession>
<gene>
    <name evidence="2" type="ORF">JOF39_003673</name>
</gene>
<proteinExistence type="predicted"/>
<protein>
    <submittedName>
        <fullName evidence="2">Uncharacterized protein</fullName>
    </submittedName>
</protein>
<dbReference type="EMBL" id="JAGIOJ010000002">
    <property type="protein sequence ID" value="MBP2400513.1"/>
    <property type="molecule type" value="Genomic_DNA"/>
</dbReference>
<keyword evidence="1" id="KW-0812">Transmembrane</keyword>
<feature type="transmembrane region" description="Helical" evidence="1">
    <location>
        <begin position="28"/>
        <end position="53"/>
    </location>
</feature>
<name>A0ABS4XXS8_GLUPR</name>
<dbReference type="RefSeq" id="WP_188950064.1">
    <property type="nucleotide sequence ID" value="NZ_BMPH01000020.1"/>
</dbReference>
<evidence type="ECO:0000313" key="2">
    <source>
        <dbReference type="EMBL" id="MBP2400513.1"/>
    </source>
</evidence>
<reference evidence="2 3" key="1">
    <citation type="submission" date="2021-03" db="EMBL/GenBank/DDBJ databases">
        <title>Sequencing the genomes of 1000 actinobacteria strains.</title>
        <authorList>
            <person name="Klenk H.-P."/>
        </authorList>
    </citation>
    <scope>NUCLEOTIDE SEQUENCE [LARGE SCALE GENOMIC DNA]</scope>
    <source>
        <strain evidence="2 3">DSM 20168</strain>
    </source>
</reference>
<organism evidence="2 3">
    <name type="scientific">Glutamicibacter protophormiae</name>
    <name type="common">Brevibacterium protophormiae</name>
    <dbReference type="NCBI Taxonomy" id="37930"/>
    <lineage>
        <taxon>Bacteria</taxon>
        <taxon>Bacillati</taxon>
        <taxon>Actinomycetota</taxon>
        <taxon>Actinomycetes</taxon>
        <taxon>Micrococcales</taxon>
        <taxon>Micrococcaceae</taxon>
        <taxon>Glutamicibacter</taxon>
    </lineage>
</organism>
<evidence type="ECO:0000256" key="1">
    <source>
        <dbReference type="SAM" id="Phobius"/>
    </source>
</evidence>